<dbReference type="EMBL" id="CP014229">
    <property type="protein sequence ID" value="AMD88802.1"/>
    <property type="molecule type" value="Genomic_DNA"/>
</dbReference>
<feature type="transmembrane region" description="Helical" evidence="6">
    <location>
        <begin position="38"/>
        <end position="57"/>
    </location>
</feature>
<dbReference type="RefSeq" id="WP_008686313.1">
    <property type="nucleotide sequence ID" value="NZ_CP014229.1"/>
</dbReference>
<evidence type="ECO:0000256" key="1">
    <source>
        <dbReference type="ARBA" id="ARBA00004651"/>
    </source>
</evidence>
<dbReference type="Pfam" id="PF13396">
    <property type="entry name" value="PLDc_N"/>
    <property type="match status" value="1"/>
</dbReference>
<dbReference type="Proteomes" id="UP000069241">
    <property type="component" value="Chromosome"/>
</dbReference>
<dbReference type="InterPro" id="IPR027379">
    <property type="entry name" value="CLS_N"/>
</dbReference>
<feature type="domain" description="Cardiolipin synthase N-terminal" evidence="7">
    <location>
        <begin position="18"/>
        <end position="59"/>
    </location>
</feature>
<dbReference type="KEGG" id="dfi:AXF13_00980"/>
<proteinExistence type="predicted"/>
<dbReference type="GO" id="GO:0005886">
    <property type="term" value="C:plasma membrane"/>
    <property type="evidence" value="ECO:0007669"/>
    <property type="project" value="UniProtKB-SubCell"/>
</dbReference>
<sequence>MTFAWWHPLVALIPMLPSFWSIWHIWSHEFETPQQRALWLVLVVFLPVLGGIIYIFTGRTKACGKIQR</sequence>
<protein>
    <recommendedName>
        <fullName evidence="7">Cardiolipin synthase N-terminal domain-containing protein</fullName>
    </recommendedName>
</protein>
<evidence type="ECO:0000313" key="9">
    <source>
        <dbReference type="Proteomes" id="UP000069241"/>
    </source>
</evidence>
<keyword evidence="2" id="KW-1003">Cell membrane</keyword>
<evidence type="ECO:0000256" key="3">
    <source>
        <dbReference type="ARBA" id="ARBA00022692"/>
    </source>
</evidence>
<evidence type="ECO:0000313" key="8">
    <source>
        <dbReference type="EMBL" id="AMD88802.1"/>
    </source>
</evidence>
<evidence type="ECO:0000256" key="4">
    <source>
        <dbReference type="ARBA" id="ARBA00022989"/>
    </source>
</evidence>
<keyword evidence="3 6" id="KW-0812">Transmembrane</keyword>
<name>A0A0X8JHM4_9BACT</name>
<accession>A0A0X8JHM4</accession>
<keyword evidence="5 6" id="KW-0472">Membrane</keyword>
<dbReference type="STRING" id="44742.AXF13_00980"/>
<evidence type="ECO:0000256" key="5">
    <source>
        <dbReference type="ARBA" id="ARBA00023136"/>
    </source>
</evidence>
<feature type="transmembrane region" description="Helical" evidence="6">
    <location>
        <begin position="6"/>
        <end position="26"/>
    </location>
</feature>
<keyword evidence="9" id="KW-1185">Reference proteome</keyword>
<evidence type="ECO:0000256" key="2">
    <source>
        <dbReference type="ARBA" id="ARBA00022475"/>
    </source>
</evidence>
<comment type="subcellular location">
    <subcellularLocation>
        <location evidence="1">Cell membrane</location>
        <topology evidence="1">Multi-pass membrane protein</topology>
    </subcellularLocation>
</comment>
<gene>
    <name evidence="8" type="ORF">AXF13_00980</name>
</gene>
<organism evidence="8 9">
    <name type="scientific">Desulfovibrio fairfieldensis</name>
    <dbReference type="NCBI Taxonomy" id="44742"/>
    <lineage>
        <taxon>Bacteria</taxon>
        <taxon>Pseudomonadati</taxon>
        <taxon>Thermodesulfobacteriota</taxon>
        <taxon>Desulfovibrionia</taxon>
        <taxon>Desulfovibrionales</taxon>
        <taxon>Desulfovibrionaceae</taxon>
        <taxon>Desulfovibrio</taxon>
    </lineage>
</organism>
<dbReference type="AlphaFoldDB" id="A0A0X8JHM4"/>
<keyword evidence="4 6" id="KW-1133">Transmembrane helix</keyword>
<evidence type="ECO:0000259" key="7">
    <source>
        <dbReference type="Pfam" id="PF13396"/>
    </source>
</evidence>
<evidence type="ECO:0000256" key="6">
    <source>
        <dbReference type="SAM" id="Phobius"/>
    </source>
</evidence>
<reference evidence="9" key="1">
    <citation type="submission" date="2016-02" db="EMBL/GenBank/DDBJ databases">
        <authorList>
            <person name="Holder M.E."/>
            <person name="Ajami N.J."/>
            <person name="Petrosino J.F."/>
        </authorList>
    </citation>
    <scope>NUCLEOTIDE SEQUENCE [LARGE SCALE GENOMIC DNA]</scope>
    <source>
        <strain evidence="9">CCUG 45958</strain>
    </source>
</reference>